<dbReference type="PROSITE" id="PS51891">
    <property type="entry name" value="CENP_V_GFA"/>
    <property type="match status" value="1"/>
</dbReference>
<dbReference type="GO" id="GO:0046872">
    <property type="term" value="F:metal ion binding"/>
    <property type="evidence" value="ECO:0007669"/>
    <property type="project" value="UniProtKB-KW"/>
</dbReference>
<sequence>MIKGHCLCQGIQYEYQGEINEVVVCHCHQCKQAQGAPFATNAPLQLKQFQVTQGDDLLKSYFATPNKRRVFCSNCGSPLFSQRTDMPEIIRLRLGTVTEGHIPAPQYQIYCDSKSAWFALDEQTPCYPANKP</sequence>
<dbReference type="STRING" id="1907941.BKE30_03775"/>
<dbReference type="RefSeq" id="WP_076877459.1">
    <property type="nucleotide sequence ID" value="NZ_MLCN01000008.1"/>
</dbReference>
<dbReference type="OrthoDB" id="7765631at2"/>
<keyword evidence="4" id="KW-0456">Lyase</keyword>
<dbReference type="PANTHER" id="PTHR33337">
    <property type="entry name" value="GFA DOMAIN-CONTAINING PROTEIN"/>
    <property type="match status" value="1"/>
</dbReference>
<evidence type="ECO:0000313" key="6">
    <source>
        <dbReference type="EMBL" id="ONG41703.1"/>
    </source>
</evidence>
<keyword evidence="2" id="KW-0479">Metal-binding</keyword>
<accession>A0A1S8CYM7</accession>
<evidence type="ECO:0000313" key="7">
    <source>
        <dbReference type="Proteomes" id="UP000192132"/>
    </source>
</evidence>
<dbReference type="GO" id="GO:0016846">
    <property type="term" value="F:carbon-sulfur lyase activity"/>
    <property type="evidence" value="ECO:0007669"/>
    <property type="project" value="InterPro"/>
</dbReference>
<proteinExistence type="inferred from homology"/>
<gene>
    <name evidence="6" type="ORF">BKE30_03775</name>
</gene>
<dbReference type="Pfam" id="PF04828">
    <property type="entry name" value="GFA"/>
    <property type="match status" value="1"/>
</dbReference>
<evidence type="ECO:0000259" key="5">
    <source>
        <dbReference type="PROSITE" id="PS51891"/>
    </source>
</evidence>
<dbReference type="EMBL" id="MLCN01000008">
    <property type="protein sequence ID" value="ONG41703.1"/>
    <property type="molecule type" value="Genomic_DNA"/>
</dbReference>
<dbReference type="SUPFAM" id="SSF51316">
    <property type="entry name" value="Mss4-like"/>
    <property type="match status" value="1"/>
</dbReference>
<comment type="caution">
    <text evidence="6">The sequence shown here is derived from an EMBL/GenBank/DDBJ whole genome shotgun (WGS) entry which is preliminary data.</text>
</comment>
<dbReference type="InterPro" id="IPR011057">
    <property type="entry name" value="Mss4-like_sf"/>
</dbReference>
<evidence type="ECO:0000256" key="4">
    <source>
        <dbReference type="ARBA" id="ARBA00023239"/>
    </source>
</evidence>
<organism evidence="6 7">
    <name type="scientific">Alkanindiges hydrocarboniclasticus</name>
    <dbReference type="NCBI Taxonomy" id="1907941"/>
    <lineage>
        <taxon>Bacteria</taxon>
        <taxon>Pseudomonadati</taxon>
        <taxon>Pseudomonadota</taxon>
        <taxon>Gammaproteobacteria</taxon>
        <taxon>Moraxellales</taxon>
        <taxon>Moraxellaceae</taxon>
        <taxon>Alkanindiges</taxon>
    </lineage>
</organism>
<protein>
    <submittedName>
        <fullName evidence="6">Aldehyde-activating protein</fullName>
    </submittedName>
</protein>
<evidence type="ECO:0000256" key="1">
    <source>
        <dbReference type="ARBA" id="ARBA00005495"/>
    </source>
</evidence>
<reference evidence="6 7" key="1">
    <citation type="submission" date="2016-10" db="EMBL/GenBank/DDBJ databases">
        <title>Draft Genome sequence of Alkanindiges sp. strain H1.</title>
        <authorList>
            <person name="Subhash Y."/>
            <person name="Lee S."/>
        </authorList>
    </citation>
    <scope>NUCLEOTIDE SEQUENCE [LARGE SCALE GENOMIC DNA]</scope>
    <source>
        <strain evidence="6 7">H1</strain>
    </source>
</reference>
<keyword evidence="3" id="KW-0862">Zinc</keyword>
<evidence type="ECO:0000256" key="2">
    <source>
        <dbReference type="ARBA" id="ARBA00022723"/>
    </source>
</evidence>
<comment type="similarity">
    <text evidence="1">Belongs to the Gfa family.</text>
</comment>
<feature type="domain" description="CENP-V/GFA" evidence="5">
    <location>
        <begin position="2"/>
        <end position="108"/>
    </location>
</feature>
<dbReference type="AlphaFoldDB" id="A0A1S8CYM7"/>
<evidence type="ECO:0000256" key="3">
    <source>
        <dbReference type="ARBA" id="ARBA00022833"/>
    </source>
</evidence>
<name>A0A1S8CYM7_9GAMM</name>
<keyword evidence="7" id="KW-1185">Reference proteome</keyword>
<dbReference type="PANTHER" id="PTHR33337:SF40">
    <property type="entry name" value="CENP-V_GFA DOMAIN-CONTAINING PROTEIN-RELATED"/>
    <property type="match status" value="1"/>
</dbReference>
<dbReference type="Gene3D" id="3.90.1590.10">
    <property type="entry name" value="glutathione-dependent formaldehyde- activating enzyme (gfa)"/>
    <property type="match status" value="1"/>
</dbReference>
<dbReference type="Proteomes" id="UP000192132">
    <property type="component" value="Unassembled WGS sequence"/>
</dbReference>
<dbReference type="InterPro" id="IPR006913">
    <property type="entry name" value="CENP-V/GFA"/>
</dbReference>